<organism evidence="1 2">
    <name type="scientific">Forsythia ovata</name>
    <dbReference type="NCBI Taxonomy" id="205694"/>
    <lineage>
        <taxon>Eukaryota</taxon>
        <taxon>Viridiplantae</taxon>
        <taxon>Streptophyta</taxon>
        <taxon>Embryophyta</taxon>
        <taxon>Tracheophyta</taxon>
        <taxon>Spermatophyta</taxon>
        <taxon>Magnoliopsida</taxon>
        <taxon>eudicotyledons</taxon>
        <taxon>Gunneridae</taxon>
        <taxon>Pentapetalae</taxon>
        <taxon>asterids</taxon>
        <taxon>lamiids</taxon>
        <taxon>Lamiales</taxon>
        <taxon>Oleaceae</taxon>
        <taxon>Forsythieae</taxon>
        <taxon>Forsythia</taxon>
    </lineage>
</organism>
<dbReference type="Proteomes" id="UP001604277">
    <property type="component" value="Unassembled WGS sequence"/>
</dbReference>
<dbReference type="EMBL" id="JBFOLJ010000015">
    <property type="protein sequence ID" value="KAL2474171.1"/>
    <property type="molecule type" value="Genomic_DNA"/>
</dbReference>
<name>A0ABD1QD71_9LAMI</name>
<gene>
    <name evidence="1" type="ORF">Fot_49907</name>
</gene>
<accession>A0ABD1QD71</accession>
<proteinExistence type="predicted"/>
<evidence type="ECO:0000313" key="2">
    <source>
        <dbReference type="Proteomes" id="UP001604277"/>
    </source>
</evidence>
<protein>
    <submittedName>
        <fullName evidence="1">Uncharacterized protein</fullName>
    </submittedName>
</protein>
<evidence type="ECO:0000313" key="1">
    <source>
        <dbReference type="EMBL" id="KAL2474171.1"/>
    </source>
</evidence>
<dbReference type="AlphaFoldDB" id="A0ABD1QD71"/>
<reference evidence="2" key="1">
    <citation type="submission" date="2024-07" db="EMBL/GenBank/DDBJ databases">
        <title>Two chromosome-level genome assemblies of Korean endemic species Abeliophyllum distichum and Forsythia ovata (Oleaceae).</title>
        <authorList>
            <person name="Jang H."/>
        </authorList>
    </citation>
    <scope>NUCLEOTIDE SEQUENCE [LARGE SCALE GENOMIC DNA]</scope>
</reference>
<dbReference type="PANTHER" id="PTHR46816:SF1">
    <property type="entry name" value="TETRATRICOPEPTIDE REPEAT (TPR)-LIKE SUPERFAMILY PROTEIN"/>
    <property type="match status" value="1"/>
</dbReference>
<comment type="caution">
    <text evidence="1">The sequence shown here is derived from an EMBL/GenBank/DDBJ whole genome shotgun (WGS) entry which is preliminary data.</text>
</comment>
<keyword evidence="2" id="KW-1185">Reference proteome</keyword>
<dbReference type="PANTHER" id="PTHR46816">
    <property type="entry name" value="OS01G0273500 PROTEIN"/>
    <property type="match status" value="1"/>
</dbReference>
<sequence length="107" mass="12167">MDDAMVLIQTEKRLATAIFCRESICWSDDSFSFNRFPIFGDKNQPQPLLKTESERISQLLSHIKLLIHRKTGAISTLDAVEPLDISLKLLMAAVEPHRDSWPIVTCI</sequence>